<evidence type="ECO:0000313" key="2">
    <source>
        <dbReference type="Proteomes" id="UP001152888"/>
    </source>
</evidence>
<dbReference type="EMBL" id="CAKOFQ010007679">
    <property type="protein sequence ID" value="CAH2006259.1"/>
    <property type="molecule type" value="Genomic_DNA"/>
</dbReference>
<evidence type="ECO:0000313" key="1">
    <source>
        <dbReference type="EMBL" id="CAH2006259.1"/>
    </source>
</evidence>
<gene>
    <name evidence="1" type="ORF">ACAOBT_LOCUS28993</name>
</gene>
<name>A0A9P0Q144_ACAOB</name>
<sequence>MQRLLISGMSYLIVSTHHSLNKQWSTTKSSICAVVNPRGPENYQKLRNYF</sequence>
<reference evidence="1" key="1">
    <citation type="submission" date="2022-03" db="EMBL/GenBank/DDBJ databases">
        <authorList>
            <person name="Sayadi A."/>
        </authorList>
    </citation>
    <scope>NUCLEOTIDE SEQUENCE</scope>
</reference>
<comment type="caution">
    <text evidence="1">The sequence shown here is derived from an EMBL/GenBank/DDBJ whole genome shotgun (WGS) entry which is preliminary data.</text>
</comment>
<organism evidence="1 2">
    <name type="scientific">Acanthoscelides obtectus</name>
    <name type="common">Bean weevil</name>
    <name type="synonym">Bruchus obtectus</name>
    <dbReference type="NCBI Taxonomy" id="200917"/>
    <lineage>
        <taxon>Eukaryota</taxon>
        <taxon>Metazoa</taxon>
        <taxon>Ecdysozoa</taxon>
        <taxon>Arthropoda</taxon>
        <taxon>Hexapoda</taxon>
        <taxon>Insecta</taxon>
        <taxon>Pterygota</taxon>
        <taxon>Neoptera</taxon>
        <taxon>Endopterygota</taxon>
        <taxon>Coleoptera</taxon>
        <taxon>Polyphaga</taxon>
        <taxon>Cucujiformia</taxon>
        <taxon>Chrysomeloidea</taxon>
        <taxon>Chrysomelidae</taxon>
        <taxon>Bruchinae</taxon>
        <taxon>Bruchini</taxon>
        <taxon>Acanthoscelides</taxon>
    </lineage>
</organism>
<dbReference type="OrthoDB" id="6156898at2759"/>
<dbReference type="Proteomes" id="UP001152888">
    <property type="component" value="Unassembled WGS sequence"/>
</dbReference>
<accession>A0A9P0Q144</accession>
<dbReference type="AlphaFoldDB" id="A0A9P0Q144"/>
<proteinExistence type="predicted"/>
<protein>
    <submittedName>
        <fullName evidence="1">Uncharacterized protein</fullName>
    </submittedName>
</protein>
<keyword evidence="2" id="KW-1185">Reference proteome</keyword>